<keyword evidence="4" id="KW-1185">Reference proteome</keyword>
<name>A0A8J4V3B6_9ROSI</name>
<reference evidence="3" key="1">
    <citation type="submission" date="2020-03" db="EMBL/GenBank/DDBJ databases">
        <title>Castanea mollissima Vanexum genome sequencing.</title>
        <authorList>
            <person name="Staton M."/>
        </authorList>
    </citation>
    <scope>NUCLEOTIDE SEQUENCE</scope>
    <source>
        <tissue evidence="3">Leaf</tissue>
    </source>
</reference>
<evidence type="ECO:0000313" key="4">
    <source>
        <dbReference type="Proteomes" id="UP000737018"/>
    </source>
</evidence>
<dbReference type="InterPro" id="IPR004265">
    <property type="entry name" value="Dirigent"/>
</dbReference>
<gene>
    <name evidence="3" type="ORF">CMV_030205</name>
</gene>
<evidence type="ECO:0000313" key="3">
    <source>
        <dbReference type="EMBL" id="KAF3943212.1"/>
    </source>
</evidence>
<keyword evidence="1" id="KW-0052">Apoplast</keyword>
<sequence>MAATTPKPNNSGYNQAFNRGNYNNRGGKGGREPNNQPSQYPHFNQFQQVQPNAGTRVRQALMEKRSHLHFYLHDTHTGKSPTAVRIARLQNITFMNIINAMIADGPLTQGPKLTTKLIGRAQGTNVMAAKNDVALLTVLKLSLLEVKCGHTQK</sequence>
<comment type="subcellular location">
    <subcellularLocation>
        <location evidence="1">Secreted</location>
        <location evidence="1">Extracellular space</location>
        <location evidence="1">Apoplast</location>
    </subcellularLocation>
</comment>
<dbReference type="EMBL" id="JRKL02013038">
    <property type="protein sequence ID" value="KAF3943212.1"/>
    <property type="molecule type" value="Genomic_DNA"/>
</dbReference>
<proteinExistence type="inferred from homology"/>
<dbReference type="Proteomes" id="UP000737018">
    <property type="component" value="Unassembled WGS sequence"/>
</dbReference>
<protein>
    <recommendedName>
        <fullName evidence="1">Dirigent protein</fullName>
    </recommendedName>
</protein>
<comment type="subunit">
    <text evidence="1">Homodimer.</text>
</comment>
<accession>A0A8J4V3B6</accession>
<evidence type="ECO:0000256" key="2">
    <source>
        <dbReference type="SAM" id="MobiDB-lite"/>
    </source>
</evidence>
<feature type="region of interest" description="Disordered" evidence="2">
    <location>
        <begin position="1"/>
        <end position="42"/>
    </location>
</feature>
<keyword evidence="1" id="KW-0964">Secreted</keyword>
<dbReference type="Pfam" id="PF03018">
    <property type="entry name" value="Dirigent"/>
    <property type="match status" value="1"/>
</dbReference>
<comment type="function">
    <text evidence="1">Dirigent proteins impart stereoselectivity on the phenoxy radical-coupling reaction, yielding optically active lignans from two molecules of coniferyl alcohol in the biosynthesis of lignans, flavonolignans, and alkaloids and thus plays a central role in plant secondary metabolism.</text>
</comment>
<evidence type="ECO:0000256" key="1">
    <source>
        <dbReference type="RuleBase" id="RU363099"/>
    </source>
</evidence>
<organism evidence="3 4">
    <name type="scientific">Castanea mollissima</name>
    <name type="common">Chinese chestnut</name>
    <dbReference type="NCBI Taxonomy" id="60419"/>
    <lineage>
        <taxon>Eukaryota</taxon>
        <taxon>Viridiplantae</taxon>
        <taxon>Streptophyta</taxon>
        <taxon>Embryophyta</taxon>
        <taxon>Tracheophyta</taxon>
        <taxon>Spermatophyta</taxon>
        <taxon>Magnoliopsida</taxon>
        <taxon>eudicotyledons</taxon>
        <taxon>Gunneridae</taxon>
        <taxon>Pentapetalae</taxon>
        <taxon>rosids</taxon>
        <taxon>fabids</taxon>
        <taxon>Fagales</taxon>
        <taxon>Fagaceae</taxon>
        <taxon>Castanea</taxon>
    </lineage>
</organism>
<feature type="compositionally biased region" description="Polar residues" evidence="2">
    <location>
        <begin position="33"/>
        <end position="42"/>
    </location>
</feature>
<comment type="similarity">
    <text evidence="1">Belongs to the plant dirigent protein family.</text>
</comment>
<dbReference type="GO" id="GO:0048046">
    <property type="term" value="C:apoplast"/>
    <property type="evidence" value="ECO:0007669"/>
    <property type="project" value="UniProtKB-SubCell"/>
</dbReference>
<dbReference type="PANTHER" id="PTHR21495">
    <property type="entry name" value="NUCLEOPORIN-RELATED"/>
    <property type="match status" value="1"/>
</dbReference>
<dbReference type="AlphaFoldDB" id="A0A8J4V3B6"/>
<comment type="caution">
    <text evidence="3">The sequence shown here is derived from an EMBL/GenBank/DDBJ whole genome shotgun (WGS) entry which is preliminary data.</text>
</comment>
<feature type="compositionally biased region" description="Polar residues" evidence="2">
    <location>
        <begin position="1"/>
        <end position="17"/>
    </location>
</feature>